<evidence type="ECO:0000313" key="1">
    <source>
        <dbReference type="Proteomes" id="UP000790787"/>
    </source>
</evidence>
<keyword evidence="1" id="KW-1185">Reference proteome</keyword>
<protein>
    <submittedName>
        <fullName evidence="2">Uncharacterized protein LOC142163420</fullName>
    </submittedName>
</protein>
<organism evidence="1 2">
    <name type="scientific">Nicotiana tabacum</name>
    <name type="common">Common tobacco</name>
    <dbReference type="NCBI Taxonomy" id="4097"/>
    <lineage>
        <taxon>Eukaryota</taxon>
        <taxon>Viridiplantae</taxon>
        <taxon>Streptophyta</taxon>
        <taxon>Embryophyta</taxon>
        <taxon>Tracheophyta</taxon>
        <taxon>Spermatophyta</taxon>
        <taxon>Magnoliopsida</taxon>
        <taxon>eudicotyledons</taxon>
        <taxon>Gunneridae</taxon>
        <taxon>Pentapetalae</taxon>
        <taxon>asterids</taxon>
        <taxon>lamiids</taxon>
        <taxon>Solanales</taxon>
        <taxon>Solanaceae</taxon>
        <taxon>Nicotianoideae</taxon>
        <taxon>Nicotianeae</taxon>
        <taxon>Nicotiana</taxon>
    </lineage>
</organism>
<sequence length="254" mass="29878">MAEMTKIDYTHPLFLQPSDTPGLAKRELGFITRTCIKASFEDKWHEEWETCNEIAHSWIMNSVSKDLLSGIIYTSDAHVVWEDLKRQFDKVNRVRIFQMHRGISRLSQGSDSVVVYFTKLKELWAEYDVLVPNCGCVKLKEYVIHLHQQRLMQFLDGLNDTYDQARRQILMKMTEPTLNQAYAMITQDESQQFMGGSAMEEKMDPMAMQVGRGQDFRGKKQFLQCEHCYMKGHTKENFFKIIGYPDDFKRKKNY</sequence>
<dbReference type="RefSeq" id="XP_075076804.1">
    <property type="nucleotide sequence ID" value="XM_075220703.1"/>
</dbReference>
<gene>
    <name evidence="2" type="primary">LOC142163420</name>
</gene>
<reference evidence="2" key="2">
    <citation type="submission" date="2025-08" db="UniProtKB">
        <authorList>
            <consortium name="RefSeq"/>
        </authorList>
    </citation>
    <scope>IDENTIFICATION</scope>
    <source>
        <tissue evidence="2">Leaf</tissue>
    </source>
</reference>
<evidence type="ECO:0000313" key="2">
    <source>
        <dbReference type="RefSeq" id="XP_075076804.1"/>
    </source>
</evidence>
<reference evidence="1" key="1">
    <citation type="journal article" date="2014" name="Nat. Commun.">
        <title>The tobacco genome sequence and its comparison with those of tomato and potato.</title>
        <authorList>
            <person name="Sierro N."/>
            <person name="Battey J.N."/>
            <person name="Ouadi S."/>
            <person name="Bakaher N."/>
            <person name="Bovet L."/>
            <person name="Willig A."/>
            <person name="Goepfert S."/>
            <person name="Peitsch M.C."/>
            <person name="Ivanov N.V."/>
        </authorList>
    </citation>
    <scope>NUCLEOTIDE SEQUENCE [LARGE SCALE GENOMIC DNA]</scope>
</reference>
<accession>A0AC58RVN4</accession>
<proteinExistence type="predicted"/>
<dbReference type="Proteomes" id="UP000790787">
    <property type="component" value="Chromosome 8"/>
</dbReference>
<name>A0AC58RVN4_TOBAC</name>